<feature type="domain" description="Thymidylate kinase-like" evidence="13">
    <location>
        <begin position="10"/>
        <end position="201"/>
    </location>
</feature>
<evidence type="ECO:0000256" key="11">
    <source>
        <dbReference type="ARBA" id="ARBA00057735"/>
    </source>
</evidence>
<evidence type="ECO:0000256" key="9">
    <source>
        <dbReference type="ARBA" id="ARBA00029962"/>
    </source>
</evidence>
<keyword evidence="6 12" id="KW-0547">Nucleotide-binding</keyword>
<evidence type="ECO:0000259" key="13">
    <source>
        <dbReference type="Pfam" id="PF02223"/>
    </source>
</evidence>
<evidence type="ECO:0000256" key="1">
    <source>
        <dbReference type="ARBA" id="ARBA00009776"/>
    </source>
</evidence>
<dbReference type="PANTHER" id="PTHR10344">
    <property type="entry name" value="THYMIDYLATE KINASE"/>
    <property type="match status" value="1"/>
</dbReference>
<evidence type="ECO:0000256" key="4">
    <source>
        <dbReference type="ARBA" id="ARBA00022679"/>
    </source>
</evidence>
<protein>
    <recommendedName>
        <fullName evidence="3 12">Thymidylate kinase</fullName>
        <ecNumber evidence="2 12">2.7.4.9</ecNumber>
    </recommendedName>
    <alternativeName>
        <fullName evidence="9 12">dTMP kinase</fullName>
    </alternativeName>
</protein>
<sequence length="214" mass="24598">MKNKAKFIVVEGLEGAGKSTAINYIYDLLLELGITNVQHTREPGGTLISEEIRRLFKKEFEGENLTAISEVLLIFSARSQLIESVIRPCLNEGIWILADRHNLSTIAYQGGGRNIPIQEIKSIQRMVCKNLEPDLTIFLDVSPEIGLSRARLRSKLDRIEKEDIKFFNKVRSTYRNEINELNHDVILIDSNKELDIVKQEIKQKLFQWFKNTKG</sequence>
<gene>
    <name evidence="12" type="primary">tmk</name>
    <name evidence="14" type="ORF">CF386_00430</name>
</gene>
<comment type="catalytic activity">
    <reaction evidence="10 12">
        <text>dTMP + ATP = dTDP + ADP</text>
        <dbReference type="Rhea" id="RHEA:13517"/>
        <dbReference type="ChEBI" id="CHEBI:30616"/>
        <dbReference type="ChEBI" id="CHEBI:58369"/>
        <dbReference type="ChEBI" id="CHEBI:63528"/>
        <dbReference type="ChEBI" id="CHEBI:456216"/>
        <dbReference type="EC" id="2.7.4.9"/>
    </reaction>
</comment>
<dbReference type="RefSeq" id="WP_089072571.1">
    <property type="nucleotide sequence ID" value="NZ_CBCSAM010000001.1"/>
</dbReference>
<comment type="similarity">
    <text evidence="1 12">Belongs to the thymidylate kinase family.</text>
</comment>
<dbReference type="GO" id="GO:0005829">
    <property type="term" value="C:cytosol"/>
    <property type="evidence" value="ECO:0007669"/>
    <property type="project" value="TreeGrafter"/>
</dbReference>
<keyword evidence="4 12" id="KW-0808">Transferase</keyword>
<organism evidence="14 15">
    <name type="scientific">Paraphotobacterium marinum</name>
    <dbReference type="NCBI Taxonomy" id="1755811"/>
    <lineage>
        <taxon>Bacteria</taxon>
        <taxon>Pseudomonadati</taxon>
        <taxon>Pseudomonadota</taxon>
        <taxon>Gammaproteobacteria</taxon>
        <taxon>Vibrionales</taxon>
        <taxon>Vibrionaceae</taxon>
        <taxon>Paraphotobacterium</taxon>
    </lineage>
</organism>
<evidence type="ECO:0000256" key="5">
    <source>
        <dbReference type="ARBA" id="ARBA00022727"/>
    </source>
</evidence>
<feature type="binding site" evidence="12">
    <location>
        <begin position="12"/>
        <end position="19"/>
    </location>
    <ligand>
        <name>ATP</name>
        <dbReference type="ChEBI" id="CHEBI:30616"/>
    </ligand>
</feature>
<evidence type="ECO:0000256" key="8">
    <source>
        <dbReference type="ARBA" id="ARBA00022840"/>
    </source>
</evidence>
<keyword evidence="7 12" id="KW-0418">Kinase</keyword>
<dbReference type="GO" id="GO:0004798">
    <property type="term" value="F:dTMP kinase activity"/>
    <property type="evidence" value="ECO:0007669"/>
    <property type="project" value="UniProtKB-UniRule"/>
</dbReference>
<dbReference type="SUPFAM" id="SSF52540">
    <property type="entry name" value="P-loop containing nucleoside triphosphate hydrolases"/>
    <property type="match status" value="1"/>
</dbReference>
<evidence type="ECO:0000256" key="12">
    <source>
        <dbReference type="HAMAP-Rule" id="MF_00165"/>
    </source>
</evidence>
<evidence type="ECO:0000313" key="14">
    <source>
        <dbReference type="EMBL" id="ASK77661.1"/>
    </source>
</evidence>
<dbReference type="OrthoDB" id="9774907at2"/>
<name>A0A220VBK3_9GAMM</name>
<dbReference type="GO" id="GO:0006235">
    <property type="term" value="P:dTTP biosynthetic process"/>
    <property type="evidence" value="ECO:0007669"/>
    <property type="project" value="UniProtKB-UniRule"/>
</dbReference>
<evidence type="ECO:0000256" key="7">
    <source>
        <dbReference type="ARBA" id="ARBA00022777"/>
    </source>
</evidence>
<dbReference type="AlphaFoldDB" id="A0A220VBK3"/>
<dbReference type="EC" id="2.7.4.9" evidence="2 12"/>
<dbReference type="PANTHER" id="PTHR10344:SF4">
    <property type="entry name" value="UMP-CMP KINASE 2, MITOCHONDRIAL"/>
    <property type="match status" value="1"/>
</dbReference>
<accession>A0A220VBK3</accession>
<keyword evidence="8 12" id="KW-0067">ATP-binding</keyword>
<dbReference type="GO" id="GO:0006227">
    <property type="term" value="P:dUDP biosynthetic process"/>
    <property type="evidence" value="ECO:0007669"/>
    <property type="project" value="TreeGrafter"/>
</dbReference>
<comment type="function">
    <text evidence="11 12">Phosphorylation of dTMP to form dTDP in both de novo and salvage pathways of dTTP synthesis.</text>
</comment>
<proteinExistence type="inferred from homology"/>
<evidence type="ECO:0000256" key="3">
    <source>
        <dbReference type="ARBA" id="ARBA00017144"/>
    </source>
</evidence>
<dbReference type="FunFam" id="3.40.50.300:FF:000225">
    <property type="entry name" value="Thymidylate kinase"/>
    <property type="match status" value="1"/>
</dbReference>
<evidence type="ECO:0000256" key="10">
    <source>
        <dbReference type="ARBA" id="ARBA00048743"/>
    </source>
</evidence>
<keyword evidence="5 12" id="KW-0545">Nucleotide biosynthesis</keyword>
<dbReference type="NCBIfam" id="TIGR00041">
    <property type="entry name" value="DTMP_kinase"/>
    <property type="match status" value="1"/>
</dbReference>
<dbReference type="InterPro" id="IPR018094">
    <property type="entry name" value="Thymidylate_kinase"/>
</dbReference>
<dbReference type="GO" id="GO:0006233">
    <property type="term" value="P:dTDP biosynthetic process"/>
    <property type="evidence" value="ECO:0007669"/>
    <property type="project" value="InterPro"/>
</dbReference>
<dbReference type="EMBL" id="CP022355">
    <property type="protein sequence ID" value="ASK77661.1"/>
    <property type="molecule type" value="Genomic_DNA"/>
</dbReference>
<dbReference type="InterPro" id="IPR039430">
    <property type="entry name" value="Thymidylate_kin-like_dom"/>
</dbReference>
<dbReference type="InterPro" id="IPR027417">
    <property type="entry name" value="P-loop_NTPase"/>
</dbReference>
<reference evidence="14 15" key="1">
    <citation type="journal article" date="2016" name="Int. J. Syst. Evol. Microbiol.">
        <title>Paraphotobacterium marinum gen. nov., sp. nov., a member of the family Vibrionaceae, isolated from surface seawater.</title>
        <authorList>
            <person name="Huang Z."/>
            <person name="Dong C."/>
            <person name="Shao Z."/>
        </authorList>
    </citation>
    <scope>NUCLEOTIDE SEQUENCE [LARGE SCALE GENOMIC DNA]</scope>
    <source>
        <strain evidence="14 15">NSCS20N07D</strain>
    </source>
</reference>
<evidence type="ECO:0000313" key="15">
    <source>
        <dbReference type="Proteomes" id="UP000242175"/>
    </source>
</evidence>
<dbReference type="Pfam" id="PF02223">
    <property type="entry name" value="Thymidylate_kin"/>
    <property type="match status" value="1"/>
</dbReference>
<dbReference type="GO" id="GO:0005524">
    <property type="term" value="F:ATP binding"/>
    <property type="evidence" value="ECO:0007669"/>
    <property type="project" value="UniProtKB-UniRule"/>
</dbReference>
<keyword evidence="15" id="KW-1185">Reference proteome</keyword>
<dbReference type="Proteomes" id="UP000242175">
    <property type="component" value="Chromosome large"/>
</dbReference>
<evidence type="ECO:0000256" key="6">
    <source>
        <dbReference type="ARBA" id="ARBA00022741"/>
    </source>
</evidence>
<dbReference type="KEGG" id="pmai:CF386_00430"/>
<dbReference type="CDD" id="cd01672">
    <property type="entry name" value="TMPK"/>
    <property type="match status" value="1"/>
</dbReference>
<evidence type="ECO:0000256" key="2">
    <source>
        <dbReference type="ARBA" id="ARBA00012980"/>
    </source>
</evidence>
<dbReference type="Gene3D" id="3.40.50.300">
    <property type="entry name" value="P-loop containing nucleotide triphosphate hydrolases"/>
    <property type="match status" value="1"/>
</dbReference>
<dbReference type="HAMAP" id="MF_00165">
    <property type="entry name" value="Thymidylate_kinase"/>
    <property type="match status" value="1"/>
</dbReference>